<protein>
    <recommendedName>
        <fullName evidence="3">F-box domain-containing protein</fullName>
    </recommendedName>
</protein>
<evidence type="ECO:0000313" key="2">
    <source>
        <dbReference type="Proteomes" id="UP000292082"/>
    </source>
</evidence>
<gene>
    <name evidence="1" type="ORF">BD310DRAFT_973622</name>
</gene>
<reference evidence="1 2" key="1">
    <citation type="submission" date="2019-01" db="EMBL/GenBank/DDBJ databases">
        <title>Draft genome sequences of three monokaryotic isolates of the white-rot basidiomycete fungus Dichomitus squalens.</title>
        <authorList>
            <consortium name="DOE Joint Genome Institute"/>
            <person name="Lopez S.C."/>
            <person name="Andreopoulos B."/>
            <person name="Pangilinan J."/>
            <person name="Lipzen A."/>
            <person name="Riley R."/>
            <person name="Ahrendt S."/>
            <person name="Ng V."/>
            <person name="Barry K."/>
            <person name="Daum C."/>
            <person name="Grigoriev I.V."/>
            <person name="Hilden K.S."/>
            <person name="Makela M.R."/>
            <person name="de Vries R.P."/>
        </authorList>
    </citation>
    <scope>NUCLEOTIDE SEQUENCE [LARGE SCALE GENOMIC DNA]</scope>
    <source>
        <strain evidence="1 2">CBS 464.89</strain>
    </source>
</reference>
<evidence type="ECO:0008006" key="3">
    <source>
        <dbReference type="Google" id="ProtNLM"/>
    </source>
</evidence>
<dbReference type="AlphaFoldDB" id="A0A4Q9Q8L0"/>
<proteinExistence type="predicted"/>
<sequence>MDGYEQVLNRFLRSESMRPWLGGVKSLSFNPEFADWDDKRGYRFFHDFAGRLPNLRYLIIDCADWTVAPHHPSTFRMFSQFPSVTYLEMYQTEFPSFNDFRRALSSLPSLSTLVLYNWNYRWFPLPHHELWQNASPQKRPVLRVFRIRFDLTQEELDVLFHWLLQTPSRLSIRDLAFSTLHLHKGPLRQPCIDFVDTVAPSVSTLRIDCREAISLRNFLDLHTLVVDMVPGQWEQLKGLLRDLPSRLRCLQLDSIPTLVLPAAGTLDHGLYNADSFTESHGHGVSQLDACLSLESLSELQTLELELSVQKLGTHLRREVESSRPYDLQTYFISVLEPFIEQPGKYLLWVIEDSVEDGIRNGLTSLRTPGREVELIMTTHRDCILERSPWR</sequence>
<keyword evidence="2" id="KW-1185">Reference proteome</keyword>
<evidence type="ECO:0000313" key="1">
    <source>
        <dbReference type="EMBL" id="TBU63540.1"/>
    </source>
</evidence>
<organism evidence="1 2">
    <name type="scientific">Dichomitus squalens</name>
    <dbReference type="NCBI Taxonomy" id="114155"/>
    <lineage>
        <taxon>Eukaryota</taxon>
        <taxon>Fungi</taxon>
        <taxon>Dikarya</taxon>
        <taxon>Basidiomycota</taxon>
        <taxon>Agaricomycotina</taxon>
        <taxon>Agaricomycetes</taxon>
        <taxon>Polyporales</taxon>
        <taxon>Polyporaceae</taxon>
        <taxon>Dichomitus</taxon>
    </lineage>
</organism>
<name>A0A4Q9Q8L0_9APHY</name>
<accession>A0A4Q9Q8L0</accession>
<dbReference type="EMBL" id="ML145089">
    <property type="protein sequence ID" value="TBU63540.1"/>
    <property type="molecule type" value="Genomic_DNA"/>
</dbReference>
<dbReference type="Proteomes" id="UP000292082">
    <property type="component" value="Unassembled WGS sequence"/>
</dbReference>